<dbReference type="AlphaFoldDB" id="A0A2W2D9H2"/>
<protein>
    <submittedName>
        <fullName evidence="5">Dehydrogenase</fullName>
    </submittedName>
</protein>
<keyword evidence="3" id="KW-0274">FAD</keyword>
<organism evidence="5 6">
    <name type="scientific">Micromonospora endophytica</name>
    <dbReference type="NCBI Taxonomy" id="515350"/>
    <lineage>
        <taxon>Bacteria</taxon>
        <taxon>Bacillati</taxon>
        <taxon>Actinomycetota</taxon>
        <taxon>Actinomycetes</taxon>
        <taxon>Micromonosporales</taxon>
        <taxon>Micromonosporaceae</taxon>
        <taxon>Micromonospora</taxon>
    </lineage>
</organism>
<dbReference type="GO" id="GO:0004174">
    <property type="term" value="F:electron-transferring-flavoprotein dehydrogenase activity"/>
    <property type="evidence" value="ECO:0007669"/>
    <property type="project" value="TreeGrafter"/>
</dbReference>
<evidence type="ECO:0000256" key="3">
    <source>
        <dbReference type="ARBA" id="ARBA00022827"/>
    </source>
</evidence>
<evidence type="ECO:0000313" key="5">
    <source>
        <dbReference type="EMBL" id="PZG00539.1"/>
    </source>
</evidence>
<reference evidence="5 6" key="1">
    <citation type="submission" date="2018-01" db="EMBL/GenBank/DDBJ databases">
        <title>Draft genome sequence of Jishengella endophytica.</title>
        <authorList>
            <person name="Sahin N."/>
            <person name="Ay H."/>
            <person name="Saygin H."/>
        </authorList>
    </citation>
    <scope>NUCLEOTIDE SEQUENCE [LARGE SCALE GENOMIC DNA]</scope>
    <source>
        <strain evidence="5 6">DSM 45430</strain>
    </source>
</reference>
<gene>
    <name evidence="5" type="ORF">C1I93_02140</name>
</gene>
<dbReference type="Pfam" id="PF07992">
    <property type="entry name" value="Pyr_redox_2"/>
    <property type="match status" value="1"/>
</dbReference>
<dbReference type="OrthoDB" id="9784880at2"/>
<keyword evidence="6" id="KW-1185">Reference proteome</keyword>
<sequence>MKVVVVGAGYSGTLAANRLAKKLPEAQITVVNPRSDFVERVRLHQQLAGTGRAATPLTEMLREGIQSRLASVHKIGDGIVTLETGNSLEFDNLFLAVGSTTRPLAGTIAIGTWEGAEQARAALGRLPAGSTVTVIGAGLTGIETASEIAGARADLRVRLVGQSLAPTFGEGAQRRVRAGLERLNVSVQLDTVEEVRPDEAGPGASTVRLGSGEEFSSDLTLWAVLGAVPELAARSGLRVDASGRAVVDEHLRSVTDSRVFAIGDCAAIPGSRQACQTAGPQGAYAADTLAALVKGSKLKPYSQGYTGTALSIGRKDAVIQLTHQDDSPTRFFLTNRLAVLGKELGARTAKHCARTANIAWRSGPK</sequence>
<keyword evidence="2" id="KW-0285">Flavoprotein</keyword>
<keyword evidence="4" id="KW-0560">Oxidoreductase</keyword>
<evidence type="ECO:0000256" key="1">
    <source>
        <dbReference type="ARBA" id="ARBA00006442"/>
    </source>
</evidence>
<dbReference type="SUPFAM" id="SSF51905">
    <property type="entry name" value="FAD/NAD(P)-binding domain"/>
    <property type="match status" value="1"/>
</dbReference>
<dbReference type="RefSeq" id="WP_111241493.1">
    <property type="nucleotide sequence ID" value="NZ_AP023358.1"/>
</dbReference>
<dbReference type="Gene3D" id="3.50.50.100">
    <property type="match status" value="1"/>
</dbReference>
<dbReference type="InterPro" id="IPR023753">
    <property type="entry name" value="FAD/NAD-binding_dom"/>
</dbReference>
<accession>A0A2W2D9H2</accession>
<name>A0A2W2D9H2_9ACTN</name>
<dbReference type="EMBL" id="POTX01000007">
    <property type="protein sequence ID" value="PZG00539.1"/>
    <property type="molecule type" value="Genomic_DNA"/>
</dbReference>
<dbReference type="PANTHER" id="PTHR43735">
    <property type="entry name" value="APOPTOSIS-INDUCING FACTOR 1"/>
    <property type="match status" value="1"/>
</dbReference>
<dbReference type="GO" id="GO:0005737">
    <property type="term" value="C:cytoplasm"/>
    <property type="evidence" value="ECO:0007669"/>
    <property type="project" value="TreeGrafter"/>
</dbReference>
<dbReference type="InterPro" id="IPR036188">
    <property type="entry name" value="FAD/NAD-bd_sf"/>
</dbReference>
<comment type="similarity">
    <text evidence="1">Belongs to the FAD-dependent oxidoreductase family.</text>
</comment>
<dbReference type="PRINTS" id="PR00368">
    <property type="entry name" value="FADPNR"/>
</dbReference>
<evidence type="ECO:0000256" key="2">
    <source>
        <dbReference type="ARBA" id="ARBA00022630"/>
    </source>
</evidence>
<dbReference type="PANTHER" id="PTHR43735:SF3">
    <property type="entry name" value="FERROPTOSIS SUPPRESSOR PROTEIN 1"/>
    <property type="match status" value="1"/>
</dbReference>
<dbReference type="GO" id="GO:0050660">
    <property type="term" value="F:flavin adenine dinucleotide binding"/>
    <property type="evidence" value="ECO:0007669"/>
    <property type="project" value="TreeGrafter"/>
</dbReference>
<evidence type="ECO:0000256" key="4">
    <source>
        <dbReference type="ARBA" id="ARBA00023002"/>
    </source>
</evidence>
<comment type="caution">
    <text evidence="5">The sequence shown here is derived from an EMBL/GenBank/DDBJ whole genome shotgun (WGS) entry which is preliminary data.</text>
</comment>
<proteinExistence type="inferred from homology"/>
<dbReference type="Proteomes" id="UP000248627">
    <property type="component" value="Unassembled WGS sequence"/>
</dbReference>
<evidence type="ECO:0000313" key="6">
    <source>
        <dbReference type="Proteomes" id="UP000248627"/>
    </source>
</evidence>